<dbReference type="AlphaFoldDB" id="A0A9P6NAP7"/>
<evidence type="ECO:0000313" key="2">
    <source>
        <dbReference type="Proteomes" id="UP000886653"/>
    </source>
</evidence>
<dbReference type="OrthoDB" id="412006at2759"/>
<evidence type="ECO:0000313" key="1">
    <source>
        <dbReference type="EMBL" id="KAG0140764.1"/>
    </source>
</evidence>
<dbReference type="Proteomes" id="UP000886653">
    <property type="component" value="Unassembled WGS sequence"/>
</dbReference>
<sequence>MPGTISLGFIDDELRWGAKHGAAFDRKKSQWLLLTNRKLPAQLPTLSLGETQLPLLPQVKWLGVTIDTKLTFHSNGLALAKKGSKVALHLAQIACTGWGVPLTLFTQLISSLVHSRTNYAAVVWHKYATNTSTIKALQKVDNLTQCLALGVFKTHPLLFLKHNTTSPSALSWLDTKLELAITQLLTLPDSNPAGVVVCQNGLRT</sequence>
<proteinExistence type="predicted"/>
<dbReference type="PANTHER" id="PTHR33481">
    <property type="entry name" value="REVERSE TRANSCRIPTASE"/>
    <property type="match status" value="1"/>
</dbReference>
<protein>
    <recommendedName>
        <fullName evidence="3">Reverse transcriptase</fullName>
    </recommendedName>
</protein>
<name>A0A9P6NAP7_9BASI</name>
<dbReference type="PANTHER" id="PTHR33481:SF1">
    <property type="entry name" value="ENDONUCLEASE_EXONUCLEASE_PHOSPHATASE DOMAIN-CONTAINING PROTEIN-RELATED"/>
    <property type="match status" value="1"/>
</dbReference>
<organism evidence="1 2">
    <name type="scientific">Cronartium quercuum f. sp. fusiforme G11</name>
    <dbReference type="NCBI Taxonomy" id="708437"/>
    <lineage>
        <taxon>Eukaryota</taxon>
        <taxon>Fungi</taxon>
        <taxon>Dikarya</taxon>
        <taxon>Basidiomycota</taxon>
        <taxon>Pucciniomycotina</taxon>
        <taxon>Pucciniomycetes</taxon>
        <taxon>Pucciniales</taxon>
        <taxon>Coleosporiaceae</taxon>
        <taxon>Cronartium</taxon>
    </lineage>
</organism>
<gene>
    <name evidence="1" type="ORF">CROQUDRAFT_99667</name>
</gene>
<evidence type="ECO:0008006" key="3">
    <source>
        <dbReference type="Google" id="ProtNLM"/>
    </source>
</evidence>
<accession>A0A9P6NAP7</accession>
<reference evidence="1" key="1">
    <citation type="submission" date="2013-11" db="EMBL/GenBank/DDBJ databases">
        <title>Genome sequence of the fusiform rust pathogen reveals effectors for host alternation and coevolution with pine.</title>
        <authorList>
            <consortium name="DOE Joint Genome Institute"/>
            <person name="Smith K."/>
            <person name="Pendleton A."/>
            <person name="Kubisiak T."/>
            <person name="Anderson C."/>
            <person name="Salamov A."/>
            <person name="Aerts A."/>
            <person name="Riley R."/>
            <person name="Clum A."/>
            <person name="Lindquist E."/>
            <person name="Ence D."/>
            <person name="Campbell M."/>
            <person name="Kronenberg Z."/>
            <person name="Feau N."/>
            <person name="Dhillon B."/>
            <person name="Hamelin R."/>
            <person name="Burleigh J."/>
            <person name="Smith J."/>
            <person name="Yandell M."/>
            <person name="Nelson C."/>
            <person name="Grigoriev I."/>
            <person name="Davis J."/>
        </authorList>
    </citation>
    <scope>NUCLEOTIDE SEQUENCE</scope>
    <source>
        <strain evidence="1">G11</strain>
    </source>
</reference>
<keyword evidence="2" id="KW-1185">Reference proteome</keyword>
<comment type="caution">
    <text evidence="1">The sequence shown here is derived from an EMBL/GenBank/DDBJ whole genome shotgun (WGS) entry which is preliminary data.</text>
</comment>
<dbReference type="EMBL" id="MU167421">
    <property type="protein sequence ID" value="KAG0140764.1"/>
    <property type="molecule type" value="Genomic_DNA"/>
</dbReference>